<organism evidence="2 3">
    <name type="scientific">Candidatus Microbacterium phytovorans</name>
    <dbReference type="NCBI Taxonomy" id="3121374"/>
    <lineage>
        <taxon>Bacteria</taxon>
        <taxon>Bacillati</taxon>
        <taxon>Actinomycetota</taxon>
        <taxon>Actinomycetes</taxon>
        <taxon>Micrococcales</taxon>
        <taxon>Microbacteriaceae</taxon>
        <taxon>Microbacterium</taxon>
    </lineage>
</organism>
<name>A0AAJ5W1F3_9MICO</name>
<dbReference type="AlphaFoldDB" id="A0AAJ5W1F3"/>
<reference evidence="2" key="1">
    <citation type="submission" date="2023-03" db="EMBL/GenBank/DDBJ databases">
        <title>Andean soil-derived lignocellulolytic bacterial consortium as a source of novel taxa and putative plastic-active enzymes.</title>
        <authorList>
            <person name="Diaz-Garcia L."/>
            <person name="Chuvochina M."/>
            <person name="Feuerriegel G."/>
            <person name="Bunk B."/>
            <person name="Sproer C."/>
            <person name="Streit W.R."/>
            <person name="Rodriguez L.M."/>
            <person name="Overmann J."/>
            <person name="Jimenez D.J."/>
        </authorList>
    </citation>
    <scope>NUCLEOTIDE SEQUENCE</scope>
    <source>
        <strain evidence="2">MAG 4610</strain>
    </source>
</reference>
<evidence type="ECO:0000313" key="2">
    <source>
        <dbReference type="EMBL" id="WEK13478.1"/>
    </source>
</evidence>
<evidence type="ECO:0000256" key="1">
    <source>
        <dbReference type="SAM" id="MobiDB-lite"/>
    </source>
</evidence>
<feature type="compositionally biased region" description="Basic and acidic residues" evidence="1">
    <location>
        <begin position="175"/>
        <end position="227"/>
    </location>
</feature>
<protein>
    <submittedName>
        <fullName evidence="2">Transposase</fullName>
    </submittedName>
</protein>
<sequence length="282" mass="29638">MSTDETAALDAIIAELYAVAPADFVAARTRRAKDAEPALARQVAKVRKPVVSAWAVDLLAREGRLADALELGAALREAQGELDAAELARLGRQRRQLVAALARTAVDLASAAGVSVSPAAQSDIEATLNAALIHADAAAAVATARLAAPLDPSGDVDLADAVSGTVPDAAQGDPASRDLPEDELAERRARREAERAAREAERELERAERDSAKALEQRERAQERADRLRQRVEALRADLERAEREAAEAASELDELGAAASRAAADARTAARRVASAQAALS</sequence>
<dbReference type="Proteomes" id="UP001213972">
    <property type="component" value="Chromosome"/>
</dbReference>
<accession>A0AAJ5W1F3</accession>
<dbReference type="EMBL" id="CP119321">
    <property type="protein sequence ID" value="WEK13478.1"/>
    <property type="molecule type" value="Genomic_DNA"/>
</dbReference>
<proteinExistence type="predicted"/>
<gene>
    <name evidence="2" type="ORF">P0Y48_13620</name>
</gene>
<feature type="region of interest" description="Disordered" evidence="1">
    <location>
        <begin position="257"/>
        <end position="282"/>
    </location>
</feature>
<feature type="region of interest" description="Disordered" evidence="1">
    <location>
        <begin position="158"/>
        <end position="227"/>
    </location>
</feature>
<evidence type="ECO:0000313" key="3">
    <source>
        <dbReference type="Proteomes" id="UP001213972"/>
    </source>
</evidence>